<dbReference type="Proteomes" id="UP000177870">
    <property type="component" value="Chromosome"/>
</dbReference>
<evidence type="ECO:0000313" key="2">
    <source>
        <dbReference type="Proteomes" id="UP000177870"/>
    </source>
</evidence>
<sequence>MSIIKRKNNKLAEKLAEEYSQLIALPMLSELEANRMEEILELANLDESLNCLIEEIEMTEYLKLEQWNQGLRNLLKVVSTDEPSPTTPWQD</sequence>
<dbReference type="EMBL" id="CP017599">
    <property type="protein sequence ID" value="AOX01659.1"/>
    <property type="molecule type" value="Genomic_DNA"/>
</dbReference>
<accession>A0A1D8TVI6</accession>
<proteinExistence type="predicted"/>
<evidence type="ECO:0000313" key="1">
    <source>
        <dbReference type="EMBL" id="AOX01659.1"/>
    </source>
</evidence>
<dbReference type="OrthoDB" id="9903469at2"/>
<dbReference type="KEGG" id="mpro:BJP34_21415"/>
<protein>
    <submittedName>
        <fullName evidence="1">Uncharacterized protein</fullName>
    </submittedName>
</protein>
<reference evidence="2" key="1">
    <citation type="submission" date="2016-10" db="EMBL/GenBank/DDBJ databases">
        <title>Comparative genomics uncovers the prolific and rare metabolic potential of the cyanobacterial genus Moorea.</title>
        <authorList>
            <person name="Leao T."/>
            <person name="Castelao G."/>
            <person name="Korobeynikov A."/>
            <person name="Monroe E.A."/>
            <person name="Podell S."/>
            <person name="Glukhov E."/>
            <person name="Allen E."/>
            <person name="Gerwick W.H."/>
            <person name="Gerwick L."/>
        </authorList>
    </citation>
    <scope>NUCLEOTIDE SEQUENCE [LARGE SCALE GENOMIC DNA]</scope>
    <source>
        <strain evidence="2">PAL-8-15-08-1</strain>
    </source>
</reference>
<gene>
    <name evidence="1" type="ORF">BJP34_21415</name>
</gene>
<dbReference type="STRING" id="1458985.BJP34_21415"/>
<dbReference type="AlphaFoldDB" id="A0A1D8TVI6"/>
<name>A0A1D8TVI6_9CYAN</name>
<organism evidence="1 2">
    <name type="scientific">Moorena producens PAL-8-15-08-1</name>
    <dbReference type="NCBI Taxonomy" id="1458985"/>
    <lineage>
        <taxon>Bacteria</taxon>
        <taxon>Bacillati</taxon>
        <taxon>Cyanobacteriota</taxon>
        <taxon>Cyanophyceae</taxon>
        <taxon>Coleofasciculales</taxon>
        <taxon>Coleofasciculaceae</taxon>
        <taxon>Moorena</taxon>
    </lineage>
</organism>
<dbReference type="RefSeq" id="WP_070394095.1">
    <property type="nucleotide sequence ID" value="NZ_CP017599.1"/>
</dbReference>